<sequence>MSTEFKARWKFADGAEHANDGVFLQDLCDLELATLTALACCGKRRRVTMGVRERILKRKLAICPGKA</sequence>
<accession>A0ABP8N1F6</accession>
<name>A0ABP8N1F6_9BACT</name>
<keyword evidence="2" id="KW-1185">Reference proteome</keyword>
<reference evidence="2" key="1">
    <citation type="journal article" date="2019" name="Int. J. Syst. Evol. Microbiol.">
        <title>The Global Catalogue of Microorganisms (GCM) 10K type strain sequencing project: providing services to taxonomists for standard genome sequencing and annotation.</title>
        <authorList>
            <consortium name="The Broad Institute Genomics Platform"/>
            <consortium name="The Broad Institute Genome Sequencing Center for Infectious Disease"/>
            <person name="Wu L."/>
            <person name="Ma J."/>
        </authorList>
    </citation>
    <scope>NUCLEOTIDE SEQUENCE [LARGE SCALE GENOMIC DNA]</scope>
    <source>
        <strain evidence="2">JCM 17927</strain>
    </source>
</reference>
<proteinExistence type="predicted"/>
<organism evidence="1 2">
    <name type="scientific">Nibrella saemangeumensis</name>
    <dbReference type="NCBI Taxonomy" id="1084526"/>
    <lineage>
        <taxon>Bacteria</taxon>
        <taxon>Pseudomonadati</taxon>
        <taxon>Bacteroidota</taxon>
        <taxon>Cytophagia</taxon>
        <taxon>Cytophagales</taxon>
        <taxon>Spirosomataceae</taxon>
        <taxon>Nibrella</taxon>
    </lineage>
</organism>
<evidence type="ECO:0000313" key="1">
    <source>
        <dbReference type="EMBL" id="GAA4459639.1"/>
    </source>
</evidence>
<protein>
    <submittedName>
        <fullName evidence="1">Uncharacterized protein</fullName>
    </submittedName>
</protein>
<dbReference type="EMBL" id="BAABHD010000032">
    <property type="protein sequence ID" value="GAA4459639.1"/>
    <property type="molecule type" value="Genomic_DNA"/>
</dbReference>
<comment type="caution">
    <text evidence="1">The sequence shown here is derived from an EMBL/GenBank/DDBJ whole genome shotgun (WGS) entry which is preliminary data.</text>
</comment>
<dbReference type="Proteomes" id="UP001501175">
    <property type="component" value="Unassembled WGS sequence"/>
</dbReference>
<evidence type="ECO:0000313" key="2">
    <source>
        <dbReference type="Proteomes" id="UP001501175"/>
    </source>
</evidence>
<gene>
    <name evidence="1" type="ORF">GCM10023189_33610</name>
</gene>